<evidence type="ECO:0000313" key="3">
    <source>
        <dbReference type="Proteomes" id="UP001519460"/>
    </source>
</evidence>
<comment type="caution">
    <text evidence="2">The sequence shown here is derived from an EMBL/GenBank/DDBJ whole genome shotgun (WGS) entry which is preliminary data.</text>
</comment>
<accession>A0ABD0J8A8</accession>
<dbReference type="EMBL" id="JACVVK020000569">
    <property type="protein sequence ID" value="KAK7465219.1"/>
    <property type="molecule type" value="Genomic_DNA"/>
</dbReference>
<gene>
    <name evidence="2" type="ORF">BaRGS_00037589</name>
</gene>
<name>A0ABD0J8A8_9CAEN</name>
<dbReference type="AlphaFoldDB" id="A0ABD0J8A8"/>
<sequence length="136" mass="15141">MQRSLDRRQEVSYFHALDGLEERLVALPRVAISTPSADLLLYVCKFSGEHEQCSQAPTDQCCESENQMAYIGFGSRCITKIHTHRACTAQYVRSLTPTKKRADSVSTTRGNGRDYPSVENSASTFAGRVDSMPAIY</sequence>
<keyword evidence="3" id="KW-1185">Reference proteome</keyword>
<evidence type="ECO:0000256" key="1">
    <source>
        <dbReference type="SAM" id="MobiDB-lite"/>
    </source>
</evidence>
<feature type="region of interest" description="Disordered" evidence="1">
    <location>
        <begin position="101"/>
        <end position="120"/>
    </location>
</feature>
<evidence type="ECO:0000313" key="2">
    <source>
        <dbReference type="EMBL" id="KAK7465219.1"/>
    </source>
</evidence>
<dbReference type="Proteomes" id="UP001519460">
    <property type="component" value="Unassembled WGS sequence"/>
</dbReference>
<proteinExistence type="predicted"/>
<protein>
    <submittedName>
        <fullName evidence="2">Uncharacterized protein</fullName>
    </submittedName>
</protein>
<reference evidence="2 3" key="1">
    <citation type="journal article" date="2023" name="Sci. Data">
        <title>Genome assembly of the Korean intertidal mud-creeper Batillaria attramentaria.</title>
        <authorList>
            <person name="Patra A.K."/>
            <person name="Ho P.T."/>
            <person name="Jun S."/>
            <person name="Lee S.J."/>
            <person name="Kim Y."/>
            <person name="Won Y.J."/>
        </authorList>
    </citation>
    <scope>NUCLEOTIDE SEQUENCE [LARGE SCALE GENOMIC DNA]</scope>
    <source>
        <strain evidence="2">Wonlab-2016</strain>
    </source>
</reference>
<organism evidence="2 3">
    <name type="scientific">Batillaria attramentaria</name>
    <dbReference type="NCBI Taxonomy" id="370345"/>
    <lineage>
        <taxon>Eukaryota</taxon>
        <taxon>Metazoa</taxon>
        <taxon>Spiralia</taxon>
        <taxon>Lophotrochozoa</taxon>
        <taxon>Mollusca</taxon>
        <taxon>Gastropoda</taxon>
        <taxon>Caenogastropoda</taxon>
        <taxon>Sorbeoconcha</taxon>
        <taxon>Cerithioidea</taxon>
        <taxon>Batillariidae</taxon>
        <taxon>Batillaria</taxon>
    </lineage>
</organism>